<dbReference type="PANTHER" id="PTHR35339">
    <property type="entry name" value="LINALOOL DEHYDRATASE_ISOMERASE DOMAIN-CONTAINING PROTEIN"/>
    <property type="match status" value="1"/>
</dbReference>
<dbReference type="Pfam" id="PF10022">
    <property type="entry name" value="DUF2264"/>
    <property type="match status" value="1"/>
</dbReference>
<dbReference type="EMBL" id="AMCI01006512">
    <property type="protein sequence ID" value="EJW94198.1"/>
    <property type="molecule type" value="Genomic_DNA"/>
</dbReference>
<feature type="domain" description="DUF2264" evidence="1">
    <location>
        <begin position="3"/>
        <end position="61"/>
    </location>
</feature>
<feature type="non-terminal residue" evidence="2">
    <location>
        <position position="83"/>
    </location>
</feature>
<dbReference type="InterPro" id="IPR016624">
    <property type="entry name" value="UCP014753"/>
</dbReference>
<gene>
    <name evidence="2" type="ORF">EVA_17695</name>
</gene>
<dbReference type="PANTHER" id="PTHR35339:SF4">
    <property type="entry name" value="LINALOOL DEHYDRATASE_ISOMERASE DOMAIN-CONTAINING PROTEIN"/>
    <property type="match status" value="1"/>
</dbReference>
<name>J9FIE2_9ZZZZ</name>
<reference evidence="2" key="1">
    <citation type="journal article" date="2012" name="PLoS ONE">
        <title>Gene sets for utilization of primary and secondary nutrition supplies in the distal gut of endangered iberian lynx.</title>
        <authorList>
            <person name="Alcaide M."/>
            <person name="Messina E."/>
            <person name="Richter M."/>
            <person name="Bargiela R."/>
            <person name="Peplies J."/>
            <person name="Huws S.A."/>
            <person name="Newbold C.J."/>
            <person name="Golyshin P.N."/>
            <person name="Simon M.A."/>
            <person name="Lopez G."/>
            <person name="Yakimov M.M."/>
            <person name="Ferrer M."/>
        </authorList>
    </citation>
    <scope>NUCLEOTIDE SEQUENCE</scope>
</reference>
<accession>J9FIE2</accession>
<protein>
    <submittedName>
        <fullName evidence="2">Uncharacterized conserved protein UCP014753</fullName>
    </submittedName>
</protein>
<organism evidence="2">
    <name type="scientific">gut metagenome</name>
    <dbReference type="NCBI Taxonomy" id="749906"/>
    <lineage>
        <taxon>unclassified sequences</taxon>
        <taxon>metagenomes</taxon>
        <taxon>organismal metagenomes</taxon>
    </lineage>
</organism>
<dbReference type="InterPro" id="IPR049349">
    <property type="entry name" value="DUF2264_N"/>
</dbReference>
<dbReference type="AlphaFoldDB" id="J9FIE2"/>
<proteinExistence type="predicted"/>
<comment type="caution">
    <text evidence="2">The sequence shown here is derived from an EMBL/GenBank/DDBJ whole genome shotgun (WGS) entry which is preliminary data.</text>
</comment>
<evidence type="ECO:0000313" key="2">
    <source>
        <dbReference type="EMBL" id="EJW94198.1"/>
    </source>
</evidence>
<sequence>MQFFTREDFLKNGVPVLGFYGQFSPLVQGYSCAESPLWLGKAFLCLALPKDHPFWTEKENNGDWETLKETQVQETTLDGPALS</sequence>
<evidence type="ECO:0000259" key="1">
    <source>
        <dbReference type="Pfam" id="PF10022"/>
    </source>
</evidence>